<dbReference type="RefSeq" id="XP_060028524.1">
    <property type="nucleotide sequence ID" value="XM_060172541.1"/>
</dbReference>
<feature type="region of interest" description="Disordered" evidence="1">
    <location>
        <begin position="339"/>
        <end position="358"/>
    </location>
</feature>
<feature type="compositionally biased region" description="Pro residues" evidence="1">
    <location>
        <begin position="342"/>
        <end position="356"/>
    </location>
</feature>
<dbReference type="PANTHER" id="PTHR14870:SF1">
    <property type="entry name" value="TUBULIN EPSILON AND DELTA COMPLEX PROTEIN 2"/>
    <property type="match status" value="1"/>
</dbReference>
<accession>A0ABM3VW44</accession>
<gene>
    <name evidence="3" type="primary">TEDC2</name>
</gene>
<evidence type="ECO:0000256" key="1">
    <source>
        <dbReference type="SAM" id="MobiDB-lite"/>
    </source>
</evidence>
<name>A0ABM3VW44_ERIEU</name>
<dbReference type="PANTHER" id="PTHR14870">
    <property type="entry name" value="TUBULIN EPSILON AND DELTA COMPLEX PROTEIN 2"/>
    <property type="match status" value="1"/>
</dbReference>
<keyword evidence="2" id="KW-1185">Reference proteome</keyword>
<sequence length="445" mass="47687">MLPADSSRRLVAELRGALDACAERQRELERSLRVSRRLLRAWDPAETPAPEPSPGRASEDPAAGKPASPASPAHGGAAPPRTVRGPPPAPALPPRTPTPQELKELELLTQALEKAVRVRKDISKAGQRSKTASLKSGSQAAAPAPATAVPPGASGRAGSRAAETRPSRGGCRASGPARTMTPGPQATKTGPGLRDQHEPPSADPHSPEVFRLKEKGTLLQLPSAYRKAASLNTRLWTQLSSTSMGDARDAAAAAKNRFLQTLQAAPASSTLSVAEVEAEVARLRAACSLLRLRQDEVLAADPGDWKQEYRRLLTLDGLGAMATECLQRLQDLRTVVAEQQPEPWPEGRPPGTPLPCGPGTDPLWHPQRLLYSSTRELQALADLRLRVAMLKQQLHLQKVLMAELLPLVCRTEPPDLALCRAAHSLLCEGGQHFLCVLRDEAEPVD</sequence>
<feature type="compositionally biased region" description="Basic and acidic residues" evidence="1">
    <location>
        <begin position="114"/>
        <end position="123"/>
    </location>
</feature>
<dbReference type="GeneID" id="103117967"/>
<feature type="compositionally biased region" description="Low complexity" evidence="1">
    <location>
        <begin position="61"/>
        <end position="84"/>
    </location>
</feature>
<dbReference type="Proteomes" id="UP001652624">
    <property type="component" value="Chromosome 15"/>
</dbReference>
<feature type="compositionally biased region" description="Pro residues" evidence="1">
    <location>
        <begin position="85"/>
        <end position="97"/>
    </location>
</feature>
<feature type="compositionally biased region" description="Low complexity" evidence="1">
    <location>
        <begin position="140"/>
        <end position="161"/>
    </location>
</feature>
<dbReference type="InterPro" id="IPR031518">
    <property type="entry name" value="DUF4693"/>
</dbReference>
<feature type="compositionally biased region" description="Polar residues" evidence="1">
    <location>
        <begin position="126"/>
        <end position="139"/>
    </location>
</feature>
<dbReference type="Pfam" id="PF15764">
    <property type="entry name" value="DUF4693"/>
    <property type="match status" value="1"/>
</dbReference>
<evidence type="ECO:0000313" key="3">
    <source>
        <dbReference type="RefSeq" id="XP_060028524.1"/>
    </source>
</evidence>
<feature type="region of interest" description="Disordered" evidence="1">
    <location>
        <begin position="34"/>
        <end position="208"/>
    </location>
</feature>
<reference evidence="3" key="1">
    <citation type="submission" date="2025-08" db="UniProtKB">
        <authorList>
            <consortium name="RefSeq"/>
        </authorList>
    </citation>
    <scope>IDENTIFICATION</scope>
</reference>
<evidence type="ECO:0000313" key="2">
    <source>
        <dbReference type="Proteomes" id="UP001652624"/>
    </source>
</evidence>
<organism evidence="2 3">
    <name type="scientific">Erinaceus europaeus</name>
    <name type="common">Western European hedgehog</name>
    <dbReference type="NCBI Taxonomy" id="9365"/>
    <lineage>
        <taxon>Eukaryota</taxon>
        <taxon>Metazoa</taxon>
        <taxon>Chordata</taxon>
        <taxon>Craniata</taxon>
        <taxon>Vertebrata</taxon>
        <taxon>Euteleostomi</taxon>
        <taxon>Mammalia</taxon>
        <taxon>Eutheria</taxon>
        <taxon>Laurasiatheria</taxon>
        <taxon>Eulipotyphla</taxon>
        <taxon>Erinaceidae</taxon>
        <taxon>Erinaceinae</taxon>
        <taxon>Erinaceus</taxon>
    </lineage>
</organism>
<feature type="compositionally biased region" description="Basic and acidic residues" evidence="1">
    <location>
        <begin position="194"/>
        <end position="208"/>
    </location>
</feature>
<proteinExistence type="predicted"/>
<protein>
    <submittedName>
        <fullName evidence="3">Tubulin epsilon and delta complex protein 2 isoform X1</fullName>
    </submittedName>
</protein>